<dbReference type="EMBL" id="JAENIJ010000030">
    <property type="protein sequence ID" value="MBK1883900.1"/>
    <property type="molecule type" value="Genomic_DNA"/>
</dbReference>
<dbReference type="RefSeq" id="WP_200272524.1">
    <property type="nucleotide sequence ID" value="NZ_JAENIJ010000030.1"/>
</dbReference>
<sequence>MKSSIAITGTGAVSPAGWGSPSLLAAMQAGLSLSKSEMVRELDGRKITTPVLRVPADASAAPKFPRLRRTSPISKFAAAAAMEALGQDRRTRSQNGELRIGVIFTLTNGCVNYSNRFFGEVLNDPAVASPILFPETVFNAPSSHLSAMIGSNAPNDTLVGDSTGFFTGIDLAVEWILRGDVDGCLVVAAEEIDWLSAEGLSLYSRNYLPSEGAAAIYLEPGQTDVLLHHLPDPVSLSNQDRAAASLEIRRHLGKLPSDTLLVDGTTGVNRFDRAEQSAWSDWQGLRWSPRQILGEAMGASSALQVVAAIEAIKAGISDHAAIVSTGANQQAAGMRIGR</sequence>
<dbReference type="SUPFAM" id="SSF53901">
    <property type="entry name" value="Thiolase-like"/>
    <property type="match status" value="1"/>
</dbReference>
<evidence type="ECO:0000313" key="3">
    <source>
        <dbReference type="Proteomes" id="UP000603141"/>
    </source>
</evidence>
<dbReference type="Proteomes" id="UP000603141">
    <property type="component" value="Unassembled WGS sequence"/>
</dbReference>
<comment type="caution">
    <text evidence="2">The sequence shown here is derived from an EMBL/GenBank/DDBJ whole genome shotgun (WGS) entry which is preliminary data.</text>
</comment>
<dbReference type="Pfam" id="PF00109">
    <property type="entry name" value="ketoacyl-synt"/>
    <property type="match status" value="1"/>
</dbReference>
<dbReference type="GO" id="GO:0016746">
    <property type="term" value="F:acyltransferase activity"/>
    <property type="evidence" value="ECO:0007669"/>
    <property type="project" value="InterPro"/>
</dbReference>
<keyword evidence="3" id="KW-1185">Reference proteome</keyword>
<accession>A0A934S6B4</accession>
<gene>
    <name evidence="2" type="ORF">JIN85_15890</name>
</gene>
<evidence type="ECO:0000313" key="2">
    <source>
        <dbReference type="EMBL" id="MBK1883900.1"/>
    </source>
</evidence>
<dbReference type="InterPro" id="IPR016039">
    <property type="entry name" value="Thiolase-like"/>
</dbReference>
<protein>
    <recommendedName>
        <fullName evidence="1">Beta-ketoacyl synthase-like N-terminal domain-containing protein</fullName>
    </recommendedName>
</protein>
<reference evidence="2" key="1">
    <citation type="submission" date="2021-01" db="EMBL/GenBank/DDBJ databases">
        <title>Modified the classification status of verrucomicrobia.</title>
        <authorList>
            <person name="Feng X."/>
        </authorList>
    </citation>
    <scope>NUCLEOTIDE SEQUENCE</scope>
    <source>
        <strain evidence="2">KCTC 22041</strain>
    </source>
</reference>
<dbReference type="InterPro" id="IPR014030">
    <property type="entry name" value="Ketoacyl_synth_N"/>
</dbReference>
<proteinExistence type="predicted"/>
<name>A0A934S6B4_9BACT</name>
<dbReference type="Gene3D" id="3.40.47.10">
    <property type="match status" value="1"/>
</dbReference>
<organism evidence="2 3">
    <name type="scientific">Luteolibacter pohnpeiensis</name>
    <dbReference type="NCBI Taxonomy" id="454153"/>
    <lineage>
        <taxon>Bacteria</taxon>
        <taxon>Pseudomonadati</taxon>
        <taxon>Verrucomicrobiota</taxon>
        <taxon>Verrucomicrobiia</taxon>
        <taxon>Verrucomicrobiales</taxon>
        <taxon>Verrucomicrobiaceae</taxon>
        <taxon>Luteolibacter</taxon>
    </lineage>
</organism>
<evidence type="ECO:0000259" key="1">
    <source>
        <dbReference type="Pfam" id="PF00109"/>
    </source>
</evidence>
<feature type="domain" description="Beta-ketoacyl synthase-like N-terminal" evidence="1">
    <location>
        <begin position="3"/>
        <end position="193"/>
    </location>
</feature>
<dbReference type="AlphaFoldDB" id="A0A934S6B4"/>